<dbReference type="RefSeq" id="WP_208147484.1">
    <property type="nucleotide sequence ID" value="NZ_JAGETV010000003.1"/>
</dbReference>
<dbReference type="CDD" id="cd06170">
    <property type="entry name" value="LuxR_C_like"/>
    <property type="match status" value="1"/>
</dbReference>
<dbReference type="Gene3D" id="3.40.50.2300">
    <property type="match status" value="1"/>
</dbReference>
<dbReference type="PROSITE" id="PS50043">
    <property type="entry name" value="HTH_LUXR_2"/>
    <property type="match status" value="1"/>
</dbReference>
<dbReference type="PANTHER" id="PTHR43214:SF43">
    <property type="entry name" value="TWO-COMPONENT RESPONSE REGULATOR"/>
    <property type="match status" value="1"/>
</dbReference>
<name>A0ABS3Q3P6_9GAMM</name>
<dbReference type="Proteomes" id="UP000664835">
    <property type="component" value="Unassembled WGS sequence"/>
</dbReference>
<evidence type="ECO:0000313" key="4">
    <source>
        <dbReference type="Proteomes" id="UP000664835"/>
    </source>
</evidence>
<dbReference type="PRINTS" id="PR00038">
    <property type="entry name" value="HTHLUXR"/>
</dbReference>
<dbReference type="SMART" id="SM00421">
    <property type="entry name" value="HTH_LUXR"/>
    <property type="match status" value="1"/>
</dbReference>
<evidence type="ECO:0000313" key="3">
    <source>
        <dbReference type="EMBL" id="MBO1926455.1"/>
    </source>
</evidence>
<dbReference type="Pfam" id="PF00196">
    <property type="entry name" value="GerE"/>
    <property type="match status" value="1"/>
</dbReference>
<gene>
    <name evidence="3" type="ORF">J3998_02615</name>
</gene>
<dbReference type="SUPFAM" id="SSF46894">
    <property type="entry name" value="C-terminal effector domain of the bipartite response regulators"/>
    <property type="match status" value="1"/>
</dbReference>
<feature type="domain" description="HTH luxR-type" evidence="2">
    <location>
        <begin position="136"/>
        <end position="201"/>
    </location>
</feature>
<keyword evidence="4" id="KW-1185">Reference proteome</keyword>
<dbReference type="EMBL" id="JAGETV010000003">
    <property type="protein sequence ID" value="MBO1926455.1"/>
    <property type="molecule type" value="Genomic_DNA"/>
</dbReference>
<dbReference type="InterPro" id="IPR016032">
    <property type="entry name" value="Sig_transdc_resp-reg_C-effctor"/>
</dbReference>
<reference evidence="3 4" key="1">
    <citation type="submission" date="2021-03" db="EMBL/GenBank/DDBJ databases">
        <title>Thiomicrorhabdus sp.nov.,novel sulfur-oxidizing bacteria isolated from coastal sediment.</title>
        <authorList>
            <person name="Liu X."/>
        </authorList>
    </citation>
    <scope>NUCLEOTIDE SEQUENCE [LARGE SCALE GENOMIC DNA]</scope>
    <source>
        <strain evidence="3 4">6S2-11</strain>
    </source>
</reference>
<evidence type="ECO:0000256" key="1">
    <source>
        <dbReference type="ARBA" id="ARBA00023125"/>
    </source>
</evidence>
<comment type="caution">
    <text evidence="3">The sequence shown here is derived from an EMBL/GenBank/DDBJ whole genome shotgun (WGS) entry which is preliminary data.</text>
</comment>
<keyword evidence="1" id="KW-0238">DNA-binding</keyword>
<sequence>MKPLLLFIQDENACKNWLSVCTNDCSLIENLQQLADIKDEQCKHYLLFIQINDSVTVNSIISLAQKGFGVVALSNTPNDAEGIKLFQNGIRGYANTFAAKPRIEQIISTVKADSVWLGPSIMQAMFTSLMRNQLPNDGWKELLTDREIETTDLVLETKSNRQIAEALGITERTVKAHLRNVFEKLEVTDRLSLVLKIKNWS</sequence>
<accession>A0ABS3Q3P6</accession>
<dbReference type="InterPro" id="IPR039420">
    <property type="entry name" value="WalR-like"/>
</dbReference>
<organism evidence="3 4">
    <name type="scientific">Thiomicrorhabdus marina</name>
    <dbReference type="NCBI Taxonomy" id="2818442"/>
    <lineage>
        <taxon>Bacteria</taxon>
        <taxon>Pseudomonadati</taxon>
        <taxon>Pseudomonadota</taxon>
        <taxon>Gammaproteobacteria</taxon>
        <taxon>Thiotrichales</taxon>
        <taxon>Piscirickettsiaceae</taxon>
        <taxon>Thiomicrorhabdus</taxon>
    </lineage>
</organism>
<proteinExistence type="predicted"/>
<protein>
    <submittedName>
        <fullName evidence="3">Response regulator transcription factor</fullName>
    </submittedName>
</protein>
<dbReference type="InterPro" id="IPR000792">
    <property type="entry name" value="Tscrpt_reg_LuxR_C"/>
</dbReference>
<evidence type="ECO:0000259" key="2">
    <source>
        <dbReference type="PROSITE" id="PS50043"/>
    </source>
</evidence>
<dbReference type="PANTHER" id="PTHR43214">
    <property type="entry name" value="TWO-COMPONENT RESPONSE REGULATOR"/>
    <property type="match status" value="1"/>
</dbReference>